<protein>
    <submittedName>
        <fullName evidence="2">Uncharacterized protein</fullName>
    </submittedName>
</protein>
<evidence type="ECO:0000256" key="1">
    <source>
        <dbReference type="SAM" id="Coils"/>
    </source>
</evidence>
<sequence>MAVKTLLNYLGQRATDGFLTWLTFKGMDNVVTPLLGQLINQIRSGQQPSPSEIEKLRALLLQQAQSQSPQQAQSTDQLVSMVIQKLQQAGYVSQPPQSTPQAAANPLYAPPPGVDYIRSRINRLESERDNLQSIKNDLQRQYYGEFDDNKRREIERRLKEIDDRIRELDNEMERLRMQLPGQTY</sequence>
<gene>
    <name evidence="2" type="ORF">GCM10007981_04380</name>
</gene>
<accession>A0A830GUB6</accession>
<reference evidence="2" key="1">
    <citation type="journal article" date="2014" name="Int. J. Syst. Evol. Microbiol.">
        <title>Complete genome sequence of Corynebacterium casei LMG S-19264T (=DSM 44701T), isolated from a smear-ripened cheese.</title>
        <authorList>
            <consortium name="US DOE Joint Genome Institute (JGI-PGF)"/>
            <person name="Walter F."/>
            <person name="Albersmeier A."/>
            <person name="Kalinowski J."/>
            <person name="Ruckert C."/>
        </authorList>
    </citation>
    <scope>NUCLEOTIDE SEQUENCE</scope>
    <source>
        <strain evidence="2">JCM 10088</strain>
    </source>
</reference>
<dbReference type="EMBL" id="BMNL01000001">
    <property type="protein sequence ID" value="GGP19688.1"/>
    <property type="molecule type" value="Genomic_DNA"/>
</dbReference>
<evidence type="ECO:0000313" key="3">
    <source>
        <dbReference type="Proteomes" id="UP000610960"/>
    </source>
</evidence>
<keyword evidence="3" id="KW-1185">Reference proteome</keyword>
<comment type="caution">
    <text evidence="2">The sequence shown here is derived from an EMBL/GenBank/DDBJ whole genome shotgun (WGS) entry which is preliminary data.</text>
</comment>
<name>A0A830GUB6_9CREN</name>
<proteinExistence type="predicted"/>
<feature type="coiled-coil region" evidence="1">
    <location>
        <begin position="121"/>
        <end position="178"/>
    </location>
</feature>
<keyword evidence="1" id="KW-0175">Coiled coil</keyword>
<dbReference type="Proteomes" id="UP000610960">
    <property type="component" value="Unassembled WGS sequence"/>
</dbReference>
<organism evidence="2 3">
    <name type="scientific">Thermocladium modestius</name>
    <dbReference type="NCBI Taxonomy" id="62609"/>
    <lineage>
        <taxon>Archaea</taxon>
        <taxon>Thermoproteota</taxon>
        <taxon>Thermoprotei</taxon>
        <taxon>Thermoproteales</taxon>
        <taxon>Thermoproteaceae</taxon>
        <taxon>Thermocladium</taxon>
    </lineage>
</organism>
<reference evidence="2" key="2">
    <citation type="submission" date="2020-09" db="EMBL/GenBank/DDBJ databases">
        <authorList>
            <person name="Sun Q."/>
            <person name="Ohkuma M."/>
        </authorList>
    </citation>
    <scope>NUCLEOTIDE SEQUENCE</scope>
    <source>
        <strain evidence="2">JCM 10088</strain>
    </source>
</reference>
<dbReference type="AlphaFoldDB" id="A0A830GUB6"/>
<evidence type="ECO:0000313" key="2">
    <source>
        <dbReference type="EMBL" id="GGP19688.1"/>
    </source>
</evidence>